<evidence type="ECO:0008006" key="6">
    <source>
        <dbReference type="Google" id="ProtNLM"/>
    </source>
</evidence>
<comment type="caution">
    <text evidence="4">The sequence shown here is derived from an EMBL/GenBank/DDBJ whole genome shotgun (WGS) entry which is preliminary data.</text>
</comment>
<dbReference type="RefSeq" id="WP_348715876.1">
    <property type="nucleotide sequence ID" value="NZ_CAXJIO010000011.1"/>
</dbReference>
<keyword evidence="2" id="KW-1133">Transmembrane helix</keyword>
<evidence type="ECO:0000256" key="2">
    <source>
        <dbReference type="SAM" id="Phobius"/>
    </source>
</evidence>
<feature type="chain" id="PRO_5046844212" description="Protein BatD" evidence="3">
    <location>
        <begin position="19"/>
        <end position="306"/>
    </location>
</feature>
<sequence length="306" mass="35426">MKKHLLYICLFLGASAFAQESLVKAEVDTTNIRIGEQFEYKISINETQNVIIPKLANLNGLEVVDTLKIDTINNKLIQKYVLTGFDSGAFYIPRQQIFIKNQAYLTDSLLINVATVPIDTTKVKKYPIKGIKGEPYQFDDFKHYIWWALVALAVIGLAIYYFFFRKKKEEIEKENIPALPPYEEALEKLKNLDEKLLWQNNKIKQYYSELTDIVRGYIERELNIPALENTTDELIGTLTDFKEIDTIEVDKEIIQKLKELLQEADLVKFAKSKPLSHEIEQDRKDAESVINNIKTKPIEEAEDEVE</sequence>
<evidence type="ECO:0000256" key="1">
    <source>
        <dbReference type="SAM" id="MobiDB-lite"/>
    </source>
</evidence>
<proteinExistence type="predicted"/>
<evidence type="ECO:0000256" key="3">
    <source>
        <dbReference type="SAM" id="SignalP"/>
    </source>
</evidence>
<keyword evidence="5" id="KW-1185">Reference proteome</keyword>
<evidence type="ECO:0000313" key="5">
    <source>
        <dbReference type="Proteomes" id="UP001497527"/>
    </source>
</evidence>
<keyword evidence="2" id="KW-0812">Transmembrane</keyword>
<keyword evidence="2" id="KW-0472">Membrane</keyword>
<gene>
    <name evidence="4" type="ORF">T190423A01A_20273</name>
</gene>
<feature type="compositionally biased region" description="Basic and acidic residues" evidence="1">
    <location>
        <begin position="275"/>
        <end position="287"/>
    </location>
</feature>
<feature type="signal peptide" evidence="3">
    <location>
        <begin position="1"/>
        <end position="18"/>
    </location>
</feature>
<dbReference type="Pfam" id="PF13584">
    <property type="entry name" value="BatD"/>
    <property type="match status" value="1"/>
</dbReference>
<organism evidence="4 5">
    <name type="scientific">Tenacibaculum polynesiense</name>
    <dbReference type="NCBI Taxonomy" id="3137857"/>
    <lineage>
        <taxon>Bacteria</taxon>
        <taxon>Pseudomonadati</taxon>
        <taxon>Bacteroidota</taxon>
        <taxon>Flavobacteriia</taxon>
        <taxon>Flavobacteriales</taxon>
        <taxon>Flavobacteriaceae</taxon>
        <taxon>Tenacibaculum</taxon>
    </lineage>
</organism>
<dbReference type="InterPro" id="IPR025738">
    <property type="entry name" value="BatD"/>
</dbReference>
<dbReference type="Proteomes" id="UP001497527">
    <property type="component" value="Unassembled WGS sequence"/>
</dbReference>
<protein>
    <recommendedName>
        <fullName evidence="6">Protein BatD</fullName>
    </recommendedName>
</protein>
<evidence type="ECO:0000313" key="4">
    <source>
        <dbReference type="EMBL" id="CAL2102522.1"/>
    </source>
</evidence>
<keyword evidence="3" id="KW-0732">Signal</keyword>
<name>A0ABM9PAA7_9FLAO</name>
<accession>A0ABM9PAA7</accession>
<feature type="region of interest" description="Disordered" evidence="1">
    <location>
        <begin position="275"/>
        <end position="306"/>
    </location>
</feature>
<feature type="transmembrane region" description="Helical" evidence="2">
    <location>
        <begin position="144"/>
        <end position="163"/>
    </location>
</feature>
<dbReference type="EMBL" id="CAXJIO010000011">
    <property type="protein sequence ID" value="CAL2102522.1"/>
    <property type="molecule type" value="Genomic_DNA"/>
</dbReference>
<reference evidence="4 5" key="1">
    <citation type="submission" date="2024-05" db="EMBL/GenBank/DDBJ databases">
        <authorList>
            <person name="Duchaud E."/>
        </authorList>
    </citation>
    <scope>NUCLEOTIDE SEQUENCE [LARGE SCALE GENOMIC DNA]</scope>
    <source>
        <strain evidence="4">Ena-SAMPLE-TAB-13-05-2024-13:56:06:370-140308</strain>
    </source>
</reference>